<dbReference type="NCBIfam" id="NF000840">
    <property type="entry name" value="PRK00071.1-3"/>
    <property type="match status" value="1"/>
</dbReference>
<dbReference type="NCBIfam" id="TIGR00482">
    <property type="entry name" value="nicotinate (nicotinamide) nucleotide adenylyltransferase"/>
    <property type="match status" value="1"/>
</dbReference>
<dbReference type="InterPro" id="IPR005248">
    <property type="entry name" value="NadD/NMNAT"/>
</dbReference>
<accession>R7RS52</accession>
<dbReference type="NCBIfam" id="TIGR00125">
    <property type="entry name" value="cyt_tran_rel"/>
    <property type="match status" value="1"/>
</dbReference>
<reference evidence="12" key="1">
    <citation type="submission" date="2013-03" db="EMBL/GenBank/DDBJ databases">
        <title>Draft genome sequence of the hydrogen-ethanol-producing anaerobic alkalithermophilic Caloramator celere.</title>
        <authorList>
            <person name="Ciranna A."/>
            <person name="Larjo A."/>
            <person name="Kivisto A."/>
            <person name="Santala V."/>
            <person name="Roos C."/>
            <person name="Karp M."/>
        </authorList>
    </citation>
    <scope>NUCLEOTIDE SEQUENCE [LARGE SCALE GENOMIC DNA]</scope>
    <source>
        <strain evidence="12">DSM 8682</strain>
    </source>
</reference>
<dbReference type="GO" id="GO:0004515">
    <property type="term" value="F:nicotinate-nucleotide adenylyltransferase activity"/>
    <property type="evidence" value="ECO:0007669"/>
    <property type="project" value="UniProtKB-UniRule"/>
</dbReference>
<dbReference type="SUPFAM" id="SSF52374">
    <property type="entry name" value="Nucleotidylyl transferase"/>
    <property type="match status" value="1"/>
</dbReference>
<evidence type="ECO:0000313" key="13">
    <source>
        <dbReference type="Proteomes" id="UP000014923"/>
    </source>
</evidence>
<dbReference type="Pfam" id="PF01467">
    <property type="entry name" value="CTP_transf_like"/>
    <property type="match status" value="1"/>
</dbReference>
<dbReference type="EC" id="2.7.7.18" evidence="10"/>
<proteinExistence type="inferred from homology"/>
<comment type="catalytic activity">
    <reaction evidence="9 10">
        <text>nicotinate beta-D-ribonucleotide + ATP + H(+) = deamido-NAD(+) + diphosphate</text>
        <dbReference type="Rhea" id="RHEA:22860"/>
        <dbReference type="ChEBI" id="CHEBI:15378"/>
        <dbReference type="ChEBI" id="CHEBI:30616"/>
        <dbReference type="ChEBI" id="CHEBI:33019"/>
        <dbReference type="ChEBI" id="CHEBI:57502"/>
        <dbReference type="ChEBI" id="CHEBI:58437"/>
        <dbReference type="EC" id="2.7.7.18"/>
    </reaction>
</comment>
<dbReference type="CDD" id="cd02165">
    <property type="entry name" value="NMNAT"/>
    <property type="match status" value="1"/>
</dbReference>
<dbReference type="UniPathway" id="UPA00253">
    <property type="reaction ID" value="UER00332"/>
</dbReference>
<feature type="domain" description="Cytidyltransferase-like" evidence="11">
    <location>
        <begin position="6"/>
        <end position="173"/>
    </location>
</feature>
<dbReference type="PANTHER" id="PTHR39321">
    <property type="entry name" value="NICOTINATE-NUCLEOTIDE ADENYLYLTRANSFERASE-RELATED"/>
    <property type="match status" value="1"/>
</dbReference>
<dbReference type="AlphaFoldDB" id="R7RS52"/>
<evidence type="ECO:0000313" key="12">
    <source>
        <dbReference type="EMBL" id="CDF58108.1"/>
    </source>
</evidence>
<comment type="caution">
    <text evidence="12">The sequence shown here is derived from an EMBL/GenBank/DDBJ whole genome shotgun (WGS) entry which is preliminary data.</text>
</comment>
<dbReference type="HOGENOM" id="CLU_069765_0_1_9"/>
<dbReference type="eggNOG" id="COG1057">
    <property type="taxonomic scope" value="Bacteria"/>
</dbReference>
<keyword evidence="6 10" id="KW-0547">Nucleotide-binding</keyword>
<evidence type="ECO:0000256" key="2">
    <source>
        <dbReference type="ARBA" id="ARBA00005019"/>
    </source>
</evidence>
<dbReference type="GO" id="GO:0009435">
    <property type="term" value="P:NAD+ biosynthetic process"/>
    <property type="evidence" value="ECO:0007669"/>
    <property type="project" value="UniProtKB-UniRule"/>
</dbReference>
<dbReference type="HAMAP" id="MF_00244">
    <property type="entry name" value="NaMN_adenylyltr"/>
    <property type="match status" value="1"/>
</dbReference>
<evidence type="ECO:0000256" key="10">
    <source>
        <dbReference type="HAMAP-Rule" id="MF_00244"/>
    </source>
</evidence>
<keyword evidence="8 10" id="KW-0520">NAD</keyword>
<keyword evidence="7 10" id="KW-0067">ATP-binding</keyword>
<dbReference type="Gene3D" id="3.40.50.620">
    <property type="entry name" value="HUPs"/>
    <property type="match status" value="1"/>
</dbReference>
<organism evidence="12 13">
    <name type="scientific">Thermobrachium celere DSM 8682</name>
    <dbReference type="NCBI Taxonomy" id="941824"/>
    <lineage>
        <taxon>Bacteria</taxon>
        <taxon>Bacillati</taxon>
        <taxon>Bacillota</taxon>
        <taxon>Clostridia</taxon>
        <taxon>Eubacteriales</taxon>
        <taxon>Clostridiaceae</taxon>
        <taxon>Thermobrachium</taxon>
    </lineage>
</organism>
<keyword evidence="5 10" id="KW-0548">Nucleotidyltransferase</keyword>
<evidence type="ECO:0000256" key="5">
    <source>
        <dbReference type="ARBA" id="ARBA00022695"/>
    </source>
</evidence>
<evidence type="ECO:0000256" key="4">
    <source>
        <dbReference type="ARBA" id="ARBA00022679"/>
    </source>
</evidence>
<dbReference type="EMBL" id="CAVN010000094">
    <property type="protein sequence ID" value="CDF58108.1"/>
    <property type="molecule type" value="Genomic_DNA"/>
</dbReference>
<evidence type="ECO:0000256" key="3">
    <source>
        <dbReference type="ARBA" id="ARBA00022642"/>
    </source>
</evidence>
<evidence type="ECO:0000256" key="7">
    <source>
        <dbReference type="ARBA" id="ARBA00022840"/>
    </source>
</evidence>
<dbReference type="GO" id="GO:0005524">
    <property type="term" value="F:ATP binding"/>
    <property type="evidence" value="ECO:0007669"/>
    <property type="project" value="UniProtKB-KW"/>
</dbReference>
<sequence length="200" mass="23760">MQLIGIMGGTFNPIHIGHLIIANEVLHSLKLEKILFIPTGQPPHKEMKEVAPAIDRFNMVKYSIRGNDKFEVLDLEVKREGKTYTIDTLKELKELYKDAHFYFIIGFDTLRELSTWKDIDKIYEYCRFVVVNRDSDLNEINQFIIKYKEIYRLDIKYVNIPNIGISSTLIRNRIRENKTIKYMVTEYVENYIRENNLYRG</sequence>
<dbReference type="InterPro" id="IPR014729">
    <property type="entry name" value="Rossmann-like_a/b/a_fold"/>
</dbReference>
<evidence type="ECO:0000256" key="6">
    <source>
        <dbReference type="ARBA" id="ARBA00022741"/>
    </source>
</evidence>
<dbReference type="InterPro" id="IPR004821">
    <property type="entry name" value="Cyt_trans-like"/>
</dbReference>
<comment type="similarity">
    <text evidence="10">Belongs to the NadD family.</text>
</comment>
<name>R7RS52_9CLOT</name>
<comment type="function">
    <text evidence="1 10">Catalyzes the reversible adenylation of nicotinate mononucleotide (NaMN) to nicotinic acid adenine dinucleotide (NaAD).</text>
</comment>
<evidence type="ECO:0000259" key="11">
    <source>
        <dbReference type="Pfam" id="PF01467"/>
    </source>
</evidence>
<keyword evidence="3 10" id="KW-0662">Pyridine nucleotide biosynthesis</keyword>
<evidence type="ECO:0000256" key="8">
    <source>
        <dbReference type="ARBA" id="ARBA00023027"/>
    </source>
</evidence>
<gene>
    <name evidence="10" type="primary">nadD</name>
    <name evidence="12" type="ORF">TCEL_00154</name>
</gene>
<evidence type="ECO:0000256" key="9">
    <source>
        <dbReference type="ARBA" id="ARBA00048721"/>
    </source>
</evidence>
<comment type="pathway">
    <text evidence="2 10">Cofactor biosynthesis; NAD(+) biosynthesis; deamido-NAD(+) from nicotinate D-ribonucleotide: step 1/1.</text>
</comment>
<keyword evidence="4 10" id="KW-0808">Transferase</keyword>
<dbReference type="RefSeq" id="WP_018661886.1">
    <property type="nucleotide sequence ID" value="NZ_HF952018.1"/>
</dbReference>
<keyword evidence="13" id="KW-1185">Reference proteome</keyword>
<evidence type="ECO:0000256" key="1">
    <source>
        <dbReference type="ARBA" id="ARBA00002324"/>
    </source>
</evidence>
<dbReference type="Proteomes" id="UP000014923">
    <property type="component" value="Unassembled WGS sequence"/>
</dbReference>
<protein>
    <recommendedName>
        <fullName evidence="10">Probable nicotinate-nucleotide adenylyltransferase</fullName>
        <ecNumber evidence="10">2.7.7.18</ecNumber>
    </recommendedName>
    <alternativeName>
        <fullName evidence="10">Deamido-NAD(+) diphosphorylase</fullName>
    </alternativeName>
    <alternativeName>
        <fullName evidence="10">Deamido-NAD(+) pyrophosphorylase</fullName>
    </alternativeName>
    <alternativeName>
        <fullName evidence="10">Nicotinate mononucleotide adenylyltransferase</fullName>
        <shortName evidence="10">NaMN adenylyltransferase</shortName>
    </alternativeName>
</protein>
<dbReference type="PANTHER" id="PTHR39321:SF3">
    <property type="entry name" value="PHOSPHOPANTETHEINE ADENYLYLTRANSFERASE"/>
    <property type="match status" value="1"/>
</dbReference>